<name>A0AAV4MC46_CAEEX</name>
<comment type="caution">
    <text evidence="1">The sequence shown here is derived from an EMBL/GenBank/DDBJ whole genome shotgun (WGS) entry which is preliminary data.</text>
</comment>
<accession>A0AAV4MC46</accession>
<protein>
    <submittedName>
        <fullName evidence="1">Uncharacterized protein</fullName>
    </submittedName>
</protein>
<keyword evidence="2" id="KW-1185">Reference proteome</keyword>
<evidence type="ECO:0000313" key="1">
    <source>
        <dbReference type="EMBL" id="GIX70018.1"/>
    </source>
</evidence>
<proteinExistence type="predicted"/>
<dbReference type="Proteomes" id="UP001054945">
    <property type="component" value="Unassembled WGS sequence"/>
</dbReference>
<sequence length="91" mass="10339">MHLPFLHTHTYEIKLSKEELFKKDQALVGLLTVATWIDQVCNRPCPKAHETDTRHEVATATPAQYNQKPRLGRRAPVLAGQTRYFTPTVGV</sequence>
<dbReference type="EMBL" id="BPLR01019641">
    <property type="protein sequence ID" value="GIX70018.1"/>
    <property type="molecule type" value="Genomic_DNA"/>
</dbReference>
<dbReference type="AlphaFoldDB" id="A0AAV4MC46"/>
<evidence type="ECO:0000313" key="2">
    <source>
        <dbReference type="Proteomes" id="UP001054945"/>
    </source>
</evidence>
<reference evidence="1 2" key="1">
    <citation type="submission" date="2021-06" db="EMBL/GenBank/DDBJ databases">
        <title>Caerostris extrusa draft genome.</title>
        <authorList>
            <person name="Kono N."/>
            <person name="Arakawa K."/>
        </authorList>
    </citation>
    <scope>NUCLEOTIDE SEQUENCE [LARGE SCALE GENOMIC DNA]</scope>
</reference>
<organism evidence="1 2">
    <name type="scientific">Caerostris extrusa</name>
    <name type="common">Bark spider</name>
    <name type="synonym">Caerostris bankana</name>
    <dbReference type="NCBI Taxonomy" id="172846"/>
    <lineage>
        <taxon>Eukaryota</taxon>
        <taxon>Metazoa</taxon>
        <taxon>Ecdysozoa</taxon>
        <taxon>Arthropoda</taxon>
        <taxon>Chelicerata</taxon>
        <taxon>Arachnida</taxon>
        <taxon>Araneae</taxon>
        <taxon>Araneomorphae</taxon>
        <taxon>Entelegynae</taxon>
        <taxon>Araneoidea</taxon>
        <taxon>Araneidae</taxon>
        <taxon>Caerostris</taxon>
    </lineage>
</organism>
<gene>
    <name evidence="1" type="ORF">CEXT_180791</name>
</gene>